<evidence type="ECO:0000313" key="2">
    <source>
        <dbReference type="EMBL" id="MBV0901130.1"/>
    </source>
</evidence>
<dbReference type="InterPro" id="IPR005149">
    <property type="entry name" value="Tscrpt_reg_PadR_N"/>
</dbReference>
<dbReference type="AlphaFoldDB" id="A0AA41FYI6"/>
<dbReference type="InterPro" id="IPR036390">
    <property type="entry name" value="WH_DNA-bd_sf"/>
</dbReference>
<sequence>MYDLTGFQRDLLYVIAGLDEPHGLAIKEELEDYYESEVNHGRLYPNLDTLVEKGLIEKGERDRRTNFYTLTKRGKRELDARKDWETQYISA</sequence>
<dbReference type="Proteomes" id="UP001166304">
    <property type="component" value="Unassembled WGS sequence"/>
</dbReference>
<feature type="domain" description="Transcription regulator PadR N-terminal" evidence="1">
    <location>
        <begin position="11"/>
        <end position="79"/>
    </location>
</feature>
<name>A0AA41FYI6_9EURY</name>
<evidence type="ECO:0000259" key="1">
    <source>
        <dbReference type="Pfam" id="PF03551"/>
    </source>
</evidence>
<dbReference type="EMBL" id="JAHQXE010000001">
    <property type="protein sequence ID" value="MBV0901130.1"/>
    <property type="molecule type" value="Genomic_DNA"/>
</dbReference>
<organism evidence="2 3">
    <name type="scientific">Haloarcula salina</name>
    <dbReference type="NCBI Taxonomy" id="1429914"/>
    <lineage>
        <taxon>Archaea</taxon>
        <taxon>Methanobacteriati</taxon>
        <taxon>Methanobacteriota</taxon>
        <taxon>Stenosarchaea group</taxon>
        <taxon>Halobacteria</taxon>
        <taxon>Halobacteriales</taxon>
        <taxon>Haloarculaceae</taxon>
        <taxon>Haloarcula</taxon>
    </lineage>
</organism>
<gene>
    <name evidence="2" type="ORF">KTS37_04950</name>
</gene>
<dbReference type="SUPFAM" id="SSF46785">
    <property type="entry name" value="Winged helix' DNA-binding domain"/>
    <property type="match status" value="1"/>
</dbReference>
<evidence type="ECO:0000313" key="3">
    <source>
        <dbReference type="Proteomes" id="UP001166304"/>
    </source>
</evidence>
<accession>A0AA41FYI6</accession>
<dbReference type="Gene3D" id="1.10.10.10">
    <property type="entry name" value="Winged helix-like DNA-binding domain superfamily/Winged helix DNA-binding domain"/>
    <property type="match status" value="1"/>
</dbReference>
<dbReference type="RefSeq" id="WP_162411610.1">
    <property type="nucleotide sequence ID" value="NZ_JAHQXE010000001.1"/>
</dbReference>
<reference evidence="2" key="1">
    <citation type="submission" date="2021-06" db="EMBL/GenBank/DDBJ databases">
        <title>New haloarchaea isolates fom saline soil.</title>
        <authorList>
            <person name="Duran-Viseras A."/>
            <person name="Sanchez-Porro C.S."/>
            <person name="Ventosa A."/>
        </authorList>
    </citation>
    <scope>NUCLEOTIDE SEQUENCE</scope>
    <source>
        <strain evidence="2">JCM 18369</strain>
    </source>
</reference>
<comment type="caution">
    <text evidence="2">The sequence shown here is derived from an EMBL/GenBank/DDBJ whole genome shotgun (WGS) entry which is preliminary data.</text>
</comment>
<protein>
    <submittedName>
        <fullName evidence="2">PadR family transcriptional regulator</fullName>
    </submittedName>
</protein>
<proteinExistence type="predicted"/>
<dbReference type="Pfam" id="PF03551">
    <property type="entry name" value="PadR"/>
    <property type="match status" value="1"/>
</dbReference>
<keyword evidence="3" id="KW-1185">Reference proteome</keyword>
<dbReference type="InterPro" id="IPR036388">
    <property type="entry name" value="WH-like_DNA-bd_sf"/>
</dbReference>